<organism evidence="4 5">
    <name type="scientific">Zostera marina</name>
    <name type="common">Eelgrass</name>
    <dbReference type="NCBI Taxonomy" id="29655"/>
    <lineage>
        <taxon>Eukaryota</taxon>
        <taxon>Viridiplantae</taxon>
        <taxon>Streptophyta</taxon>
        <taxon>Embryophyta</taxon>
        <taxon>Tracheophyta</taxon>
        <taxon>Spermatophyta</taxon>
        <taxon>Magnoliopsida</taxon>
        <taxon>Liliopsida</taxon>
        <taxon>Zosteraceae</taxon>
        <taxon>Zostera</taxon>
    </lineage>
</organism>
<evidence type="ECO:0000313" key="4">
    <source>
        <dbReference type="EMBL" id="KMZ57397.1"/>
    </source>
</evidence>
<dbReference type="Gene3D" id="3.40.1160.10">
    <property type="entry name" value="Acetylglutamate kinase-like"/>
    <property type="match status" value="1"/>
</dbReference>
<dbReference type="AlphaFoldDB" id="A0A0K9NMU1"/>
<keyword evidence="5" id="KW-1185">Reference proteome</keyword>
<dbReference type="PANTHER" id="PTHR30602:SF12">
    <property type="entry name" value="AMINO-ACID ACETYLTRANSFERASE NAGS1, CHLOROPLASTIC-RELATED"/>
    <property type="match status" value="1"/>
</dbReference>
<accession>A0A0K9NMU1</accession>
<name>A0A0K9NMU1_ZOSMR</name>
<dbReference type="OrthoDB" id="438291at2759"/>
<dbReference type="PANTHER" id="PTHR30602">
    <property type="entry name" value="AMINO-ACID ACETYLTRANSFERASE"/>
    <property type="match status" value="1"/>
</dbReference>
<dbReference type="GO" id="GO:0006526">
    <property type="term" value="P:L-arginine biosynthetic process"/>
    <property type="evidence" value="ECO:0007669"/>
    <property type="project" value="InterPro"/>
</dbReference>
<protein>
    <recommendedName>
        <fullName evidence="3">Aspartate/glutamate/uridylate kinase domain-containing protein</fullName>
    </recommendedName>
</protein>
<dbReference type="Proteomes" id="UP000036987">
    <property type="component" value="Unassembled WGS sequence"/>
</dbReference>
<dbReference type="GO" id="GO:0005737">
    <property type="term" value="C:cytoplasm"/>
    <property type="evidence" value="ECO:0007669"/>
    <property type="project" value="InterPro"/>
</dbReference>
<evidence type="ECO:0000256" key="1">
    <source>
        <dbReference type="ARBA" id="ARBA00022679"/>
    </source>
</evidence>
<proteinExistence type="predicted"/>
<evidence type="ECO:0000256" key="2">
    <source>
        <dbReference type="ARBA" id="ARBA00023315"/>
    </source>
</evidence>
<dbReference type="InterPro" id="IPR001048">
    <property type="entry name" value="Asp/Glu/Uridylate_kinase"/>
</dbReference>
<feature type="domain" description="Aspartate/glutamate/uridylate kinase" evidence="3">
    <location>
        <begin position="87"/>
        <end position="261"/>
    </location>
</feature>
<evidence type="ECO:0000259" key="3">
    <source>
        <dbReference type="Pfam" id="PF00696"/>
    </source>
</evidence>
<dbReference type="InterPro" id="IPR036393">
    <property type="entry name" value="AceGlu_kinase-like_sf"/>
</dbReference>
<sequence length="315" mass="34414">MATSYTAVIATGTGVTKCSLFQSSTSPKPHLLLPRAVVSSARVSTDVARTTSPRDIVDDRQILDRRQRFVGWFHQAWPYVQVYKGSTFVVVIASEIVDDTQSFESILKDMALLHQLGIRFVLITETCLQAEEIFEQKCRNMINSRRRYMTSEQMALEAAMEAAGRVENEILATISPGGAPPSTLSIATGNFLAASKDGDHGEVRKIDSAGIRERLDQDSIVILSNLGYSGTGEVINCSTFEVASACALAMKADRLICVIDAGASPEENEEKKQRRLSINECLFNLSTAVSDGVEGVHFIDGMVEGVLLLELFSRV</sequence>
<keyword evidence="1" id="KW-0808">Transferase</keyword>
<dbReference type="Pfam" id="PF00696">
    <property type="entry name" value="AA_kinase"/>
    <property type="match status" value="1"/>
</dbReference>
<dbReference type="EMBL" id="LFYR01002072">
    <property type="protein sequence ID" value="KMZ57397.1"/>
    <property type="molecule type" value="Genomic_DNA"/>
</dbReference>
<dbReference type="SUPFAM" id="SSF53633">
    <property type="entry name" value="Carbamate kinase-like"/>
    <property type="match status" value="1"/>
</dbReference>
<gene>
    <name evidence="4" type="ORF">ZOSMA_86G00320</name>
</gene>
<dbReference type="InterPro" id="IPR010167">
    <property type="entry name" value="NH2A_AcTrfase"/>
</dbReference>
<keyword evidence="2" id="KW-0012">Acyltransferase</keyword>
<comment type="caution">
    <text evidence="4">The sequence shown here is derived from an EMBL/GenBank/DDBJ whole genome shotgun (WGS) entry which is preliminary data.</text>
</comment>
<evidence type="ECO:0000313" key="5">
    <source>
        <dbReference type="Proteomes" id="UP000036987"/>
    </source>
</evidence>
<reference evidence="5" key="1">
    <citation type="journal article" date="2016" name="Nature">
        <title>The genome of the seagrass Zostera marina reveals angiosperm adaptation to the sea.</title>
        <authorList>
            <person name="Olsen J.L."/>
            <person name="Rouze P."/>
            <person name="Verhelst B."/>
            <person name="Lin Y.-C."/>
            <person name="Bayer T."/>
            <person name="Collen J."/>
            <person name="Dattolo E."/>
            <person name="De Paoli E."/>
            <person name="Dittami S."/>
            <person name="Maumus F."/>
            <person name="Michel G."/>
            <person name="Kersting A."/>
            <person name="Lauritano C."/>
            <person name="Lohaus R."/>
            <person name="Toepel M."/>
            <person name="Tonon T."/>
            <person name="Vanneste K."/>
            <person name="Amirebrahimi M."/>
            <person name="Brakel J."/>
            <person name="Bostroem C."/>
            <person name="Chovatia M."/>
            <person name="Grimwood J."/>
            <person name="Jenkins J.W."/>
            <person name="Jueterbock A."/>
            <person name="Mraz A."/>
            <person name="Stam W.T."/>
            <person name="Tice H."/>
            <person name="Bornberg-Bauer E."/>
            <person name="Green P.J."/>
            <person name="Pearson G.A."/>
            <person name="Procaccini G."/>
            <person name="Duarte C.M."/>
            <person name="Schmutz J."/>
            <person name="Reusch T.B.H."/>
            <person name="Van de Peer Y."/>
        </authorList>
    </citation>
    <scope>NUCLEOTIDE SEQUENCE [LARGE SCALE GENOMIC DNA]</scope>
    <source>
        <strain evidence="5">cv. Finnish</strain>
    </source>
</reference>
<dbReference type="STRING" id="29655.A0A0K9NMU1"/>
<dbReference type="GO" id="GO:0004042">
    <property type="term" value="F:L-glutamate N-acetyltransferase activity"/>
    <property type="evidence" value="ECO:0007669"/>
    <property type="project" value="InterPro"/>
</dbReference>